<accession>A0A3B4DSJ6</accession>
<reference evidence="2" key="2">
    <citation type="submission" date="2025-08" db="UniProtKB">
        <authorList>
            <consortium name="Ensembl"/>
        </authorList>
    </citation>
    <scope>IDENTIFICATION</scope>
</reference>
<proteinExistence type="inferred from homology"/>
<gene>
    <name evidence="2" type="primary">DHRS9</name>
</gene>
<dbReference type="SUPFAM" id="SSF51735">
    <property type="entry name" value="NAD(P)-binding Rossmann-fold domains"/>
    <property type="match status" value="1"/>
</dbReference>
<dbReference type="PANTHER" id="PTHR43313">
    <property type="entry name" value="SHORT-CHAIN DEHYDROGENASE/REDUCTASE FAMILY 9C"/>
    <property type="match status" value="1"/>
</dbReference>
<dbReference type="Gene3D" id="3.40.50.720">
    <property type="entry name" value="NAD(P)-binding Rossmann-like Domain"/>
    <property type="match status" value="1"/>
</dbReference>
<evidence type="ECO:0000256" key="1">
    <source>
        <dbReference type="ARBA" id="ARBA00006484"/>
    </source>
</evidence>
<reference evidence="2" key="3">
    <citation type="submission" date="2025-09" db="UniProtKB">
        <authorList>
            <consortium name="Ensembl"/>
        </authorList>
    </citation>
    <scope>IDENTIFICATION</scope>
</reference>
<evidence type="ECO:0000313" key="3">
    <source>
        <dbReference type="Proteomes" id="UP001501920"/>
    </source>
</evidence>
<reference evidence="2 3" key="1">
    <citation type="submission" date="2020-10" db="EMBL/GenBank/DDBJ databases">
        <title>Pygocentrus nattereri (red-bellied piranha) genome, fPygNat1, primary haplotype.</title>
        <authorList>
            <person name="Myers G."/>
            <person name="Meyer A."/>
            <person name="Karagic N."/>
            <person name="Pippel M."/>
            <person name="Winkler S."/>
            <person name="Tracey A."/>
            <person name="Wood J."/>
            <person name="Formenti G."/>
            <person name="Howe K."/>
            <person name="Fedrigo O."/>
            <person name="Jarvis E.D."/>
        </authorList>
    </citation>
    <scope>NUCLEOTIDE SEQUENCE [LARGE SCALE GENOMIC DNA]</scope>
</reference>
<dbReference type="InterPro" id="IPR002347">
    <property type="entry name" value="SDR_fam"/>
</dbReference>
<dbReference type="GO" id="GO:0016491">
    <property type="term" value="F:oxidoreductase activity"/>
    <property type="evidence" value="ECO:0007669"/>
    <property type="project" value="TreeGrafter"/>
</dbReference>
<keyword evidence="3" id="KW-1185">Reference proteome</keyword>
<dbReference type="GO" id="GO:0008202">
    <property type="term" value="P:steroid metabolic process"/>
    <property type="evidence" value="ECO:0007669"/>
    <property type="project" value="TreeGrafter"/>
</dbReference>
<dbReference type="AlphaFoldDB" id="A0A3B4DSJ6"/>
<comment type="similarity">
    <text evidence="1">Belongs to the short-chain dehydrogenases/reductases (SDR) family.</text>
</comment>
<dbReference type="GeneTree" id="ENSGT00940000158665"/>
<dbReference type="InterPro" id="IPR036291">
    <property type="entry name" value="NAD(P)-bd_dom_sf"/>
</dbReference>
<organism evidence="2 3">
    <name type="scientific">Pygocentrus nattereri</name>
    <name type="common">Red-bellied piranha</name>
    <dbReference type="NCBI Taxonomy" id="42514"/>
    <lineage>
        <taxon>Eukaryota</taxon>
        <taxon>Metazoa</taxon>
        <taxon>Chordata</taxon>
        <taxon>Craniata</taxon>
        <taxon>Vertebrata</taxon>
        <taxon>Euteleostomi</taxon>
        <taxon>Actinopterygii</taxon>
        <taxon>Neopterygii</taxon>
        <taxon>Teleostei</taxon>
        <taxon>Ostariophysi</taxon>
        <taxon>Characiformes</taxon>
        <taxon>Characoidei</taxon>
        <taxon>Pygocentrus</taxon>
    </lineage>
</organism>
<dbReference type="PANTHER" id="PTHR43313:SF52">
    <property type="entry name" value="DEHYDROGENASE_REDUCTASE (SDR FAMILY) MEMBER 9"/>
    <property type="match status" value="1"/>
</dbReference>
<dbReference type="STRING" id="42514.ENSPNAP00000027347"/>
<evidence type="ECO:0000313" key="2">
    <source>
        <dbReference type="Ensembl" id="ENSPNAP00000027347.1"/>
    </source>
</evidence>
<dbReference type="Proteomes" id="UP001501920">
    <property type="component" value="Chromosome 6"/>
</dbReference>
<dbReference type="OMA" id="PMVRKAQ"/>
<dbReference type="Ensembl" id="ENSPNAT00000002942.2">
    <property type="protein sequence ID" value="ENSPNAP00000027347.1"/>
    <property type="gene ID" value="ENSPNAG00000012763.2"/>
</dbReference>
<dbReference type="Pfam" id="PF00106">
    <property type="entry name" value="adh_short"/>
    <property type="match status" value="1"/>
</dbReference>
<protein>
    <submittedName>
        <fullName evidence="2">Uncharacterized protein</fullName>
    </submittedName>
</protein>
<name>A0A3B4DSJ6_PYGNA</name>
<sequence length="149" mass="16829">MFLYILGLGVFFYVYRSFRELKRVPNKSEKYVYITDCITGFGNLLAKHLDTLEKGEDELKKACSPRLCTVQLDVTDNESITKQKTSLRYLWAVVNNAESSVPSAPNDWLVMNFKHMINVNLHGVIALILSVLPLIKKAKGHVVNVASVL</sequence>